<feature type="domain" description="NAD-dependent epimerase/dehydratase" evidence="2">
    <location>
        <begin position="6"/>
        <end position="163"/>
    </location>
</feature>
<organism evidence="3">
    <name type="scientific">marine metagenome</name>
    <dbReference type="NCBI Taxonomy" id="408172"/>
    <lineage>
        <taxon>unclassified sequences</taxon>
        <taxon>metagenomes</taxon>
        <taxon>ecological metagenomes</taxon>
    </lineage>
</organism>
<dbReference type="EMBL" id="UINC01184966">
    <property type="protein sequence ID" value="SVD96443.1"/>
    <property type="molecule type" value="Genomic_DNA"/>
</dbReference>
<dbReference type="Pfam" id="PF01370">
    <property type="entry name" value="Epimerase"/>
    <property type="match status" value="1"/>
</dbReference>
<sequence length="168" mass="18929">MSKEKILITGGSGFLGINLVRYLIKKGYSNILVLDILDFDYPDVVSQIEFINIDIRDRKRVSEVINKVDIVIHTAAALPLYTEQEIFTTDVDGTSNLLESAFESKVKRFIHISSTAVYGIPDHHPLLEEDNLIGVGPYGEAKIKAEKIYLNQRHKLLLLYVCLNIGII</sequence>
<accession>A0A382ZM01</accession>
<dbReference type="SUPFAM" id="SSF51735">
    <property type="entry name" value="NAD(P)-binding Rossmann-fold domains"/>
    <property type="match status" value="1"/>
</dbReference>
<name>A0A382ZM01_9ZZZZ</name>
<dbReference type="AlphaFoldDB" id="A0A382ZM01"/>
<dbReference type="InterPro" id="IPR036291">
    <property type="entry name" value="NAD(P)-bd_dom_sf"/>
</dbReference>
<comment type="similarity">
    <text evidence="1">Belongs to the NAD(P)-dependent epimerase/dehydratase family.</text>
</comment>
<gene>
    <name evidence="3" type="ORF">METZ01_LOCUS449297</name>
</gene>
<dbReference type="PANTHER" id="PTHR43000">
    <property type="entry name" value="DTDP-D-GLUCOSE 4,6-DEHYDRATASE-RELATED"/>
    <property type="match status" value="1"/>
</dbReference>
<evidence type="ECO:0000313" key="3">
    <source>
        <dbReference type="EMBL" id="SVD96443.1"/>
    </source>
</evidence>
<dbReference type="InterPro" id="IPR001509">
    <property type="entry name" value="Epimerase_deHydtase"/>
</dbReference>
<reference evidence="3" key="1">
    <citation type="submission" date="2018-05" db="EMBL/GenBank/DDBJ databases">
        <authorList>
            <person name="Lanie J.A."/>
            <person name="Ng W.-L."/>
            <person name="Kazmierczak K.M."/>
            <person name="Andrzejewski T.M."/>
            <person name="Davidsen T.M."/>
            <person name="Wayne K.J."/>
            <person name="Tettelin H."/>
            <person name="Glass J.I."/>
            <person name="Rusch D."/>
            <person name="Podicherti R."/>
            <person name="Tsui H.-C.T."/>
            <person name="Winkler M.E."/>
        </authorList>
    </citation>
    <scope>NUCLEOTIDE SEQUENCE</scope>
</reference>
<proteinExistence type="inferred from homology"/>
<evidence type="ECO:0000259" key="2">
    <source>
        <dbReference type="Pfam" id="PF01370"/>
    </source>
</evidence>
<dbReference type="Gene3D" id="3.40.50.720">
    <property type="entry name" value="NAD(P)-binding Rossmann-like Domain"/>
    <property type="match status" value="1"/>
</dbReference>
<protein>
    <recommendedName>
        <fullName evidence="2">NAD-dependent epimerase/dehydratase domain-containing protein</fullName>
    </recommendedName>
</protein>
<evidence type="ECO:0000256" key="1">
    <source>
        <dbReference type="ARBA" id="ARBA00007637"/>
    </source>
</evidence>